<gene>
    <name evidence="1" type="ORF">LCI18_006161</name>
</gene>
<sequence>MTSGNPKIPVQHKAAVYDKPGEVSTKIVTVDTPVPGPGEVLINLTHSGVCHSDYAVMTNGWRVLPAPTAEGQIGGHEGVGHVVKLGPGAESSGIKVGDRVGVKWVASACGRCPPCLVRQDGVCFNMKISGYYTPGTFQQYVLGDASYVTPIPDGLDSANAAPLLCAGVTSYSALVRSQAKPGNWVVISGAGGGLGHLACQIGAKALGLRIIGIDHGSKATIVRESGAEHFVDMMQFSLDADITAHIKSLTDGIGAHAVIVCTSSHRAYAQSVGFLRFSGTVVCVGMTEGELVPVSGANPPTLITQQQSIVGSAVGNQQDAIDVLGFAARGIFKSHVEVRKMDQLTEAFEEMKAGKLSGRVVLDLS</sequence>
<dbReference type="Proteomes" id="UP000830768">
    <property type="component" value="Chromosome 5"/>
</dbReference>
<protein>
    <submittedName>
        <fullName evidence="1">Uncharacterized protein</fullName>
    </submittedName>
</protein>
<accession>A0ACD3Z303</accession>
<evidence type="ECO:0000313" key="2">
    <source>
        <dbReference type="Proteomes" id="UP000830768"/>
    </source>
</evidence>
<name>A0ACD3Z303_FUSSC</name>
<proteinExistence type="predicted"/>
<reference evidence="1" key="1">
    <citation type="submission" date="2021-11" db="EMBL/GenBank/DDBJ databases">
        <title>Fusarium solani-melongenae Genome sequencing and assembly.</title>
        <authorList>
            <person name="Xie S."/>
            <person name="Huang L."/>
            <person name="Zhang X."/>
        </authorList>
    </citation>
    <scope>NUCLEOTIDE SEQUENCE</scope>
    <source>
        <strain evidence="1">CRI 24-3</strain>
    </source>
</reference>
<dbReference type="EMBL" id="CP090034">
    <property type="protein sequence ID" value="UPK95226.1"/>
    <property type="molecule type" value="Genomic_DNA"/>
</dbReference>
<organism evidence="1 2">
    <name type="scientific">Fusarium solani subsp. cucurbitae</name>
    <name type="common">Neocosmosporum cucurbitae</name>
    <dbReference type="NCBI Taxonomy" id="2747967"/>
    <lineage>
        <taxon>Eukaryota</taxon>
        <taxon>Fungi</taxon>
        <taxon>Dikarya</taxon>
        <taxon>Ascomycota</taxon>
        <taxon>Pezizomycotina</taxon>
        <taxon>Sordariomycetes</taxon>
        <taxon>Hypocreomycetidae</taxon>
        <taxon>Hypocreales</taxon>
        <taxon>Nectriaceae</taxon>
        <taxon>Fusarium</taxon>
        <taxon>Fusarium solani species complex</taxon>
    </lineage>
</organism>
<keyword evidence="2" id="KW-1185">Reference proteome</keyword>
<evidence type="ECO:0000313" key="1">
    <source>
        <dbReference type="EMBL" id="UPK95226.1"/>
    </source>
</evidence>